<evidence type="ECO:0000313" key="3">
    <source>
        <dbReference type="Proteomes" id="UP001595828"/>
    </source>
</evidence>
<feature type="transmembrane region" description="Helical" evidence="1">
    <location>
        <begin position="74"/>
        <end position="94"/>
    </location>
</feature>
<proteinExistence type="predicted"/>
<evidence type="ECO:0000256" key="1">
    <source>
        <dbReference type="SAM" id="Phobius"/>
    </source>
</evidence>
<keyword evidence="1" id="KW-0472">Membrane</keyword>
<dbReference type="Proteomes" id="UP001595828">
    <property type="component" value="Unassembled WGS sequence"/>
</dbReference>
<protein>
    <recommendedName>
        <fullName evidence="4">DUF4345 domain-containing protein</fullName>
    </recommendedName>
</protein>
<sequence>MRFVLTALIFVAGLFDLILGLGFLIHPAEAASNFFLSPVGPGGLAVLRADFTAFFVVAAACMIWGAWRRNGDLLLVPAVLFGIAFSGRAVSIFADGTAPMFWMPMAVEAFHVVLLVAAWKLLPHHPIEEIAD</sequence>
<feature type="transmembrane region" description="Helical" evidence="1">
    <location>
        <begin position="100"/>
        <end position="122"/>
    </location>
</feature>
<keyword evidence="1" id="KW-0812">Transmembrane</keyword>
<dbReference type="EMBL" id="JBHSDR010000003">
    <property type="protein sequence ID" value="MFC4294079.1"/>
    <property type="molecule type" value="Genomic_DNA"/>
</dbReference>
<keyword evidence="1" id="KW-1133">Transmembrane helix</keyword>
<evidence type="ECO:0000313" key="2">
    <source>
        <dbReference type="EMBL" id="MFC4294079.1"/>
    </source>
</evidence>
<evidence type="ECO:0008006" key="4">
    <source>
        <dbReference type="Google" id="ProtNLM"/>
    </source>
</evidence>
<keyword evidence="3" id="KW-1185">Reference proteome</keyword>
<accession>A0ABV8RMP4</accession>
<reference evidence="3" key="1">
    <citation type="journal article" date="2019" name="Int. J. Syst. Evol. Microbiol.">
        <title>The Global Catalogue of Microorganisms (GCM) 10K type strain sequencing project: providing services to taxonomists for standard genome sequencing and annotation.</title>
        <authorList>
            <consortium name="The Broad Institute Genomics Platform"/>
            <consortium name="The Broad Institute Genome Sequencing Center for Infectious Disease"/>
            <person name="Wu L."/>
            <person name="Ma J."/>
        </authorList>
    </citation>
    <scope>NUCLEOTIDE SEQUENCE [LARGE SCALE GENOMIC DNA]</scope>
    <source>
        <strain evidence="3">CGMCC 1.12989</strain>
    </source>
</reference>
<comment type="caution">
    <text evidence="2">The sequence shown here is derived from an EMBL/GenBank/DDBJ whole genome shotgun (WGS) entry which is preliminary data.</text>
</comment>
<gene>
    <name evidence="2" type="ORF">ACFO0A_03285</name>
</gene>
<dbReference type="RefSeq" id="WP_379537548.1">
    <property type="nucleotide sequence ID" value="NZ_JBHSDR010000003.1"/>
</dbReference>
<name>A0ABV8RMP4_9SPHN</name>
<organism evidence="2 3">
    <name type="scientific">Novosphingobium tardum</name>
    <dbReference type="NCBI Taxonomy" id="1538021"/>
    <lineage>
        <taxon>Bacteria</taxon>
        <taxon>Pseudomonadati</taxon>
        <taxon>Pseudomonadota</taxon>
        <taxon>Alphaproteobacteria</taxon>
        <taxon>Sphingomonadales</taxon>
        <taxon>Sphingomonadaceae</taxon>
        <taxon>Novosphingobium</taxon>
    </lineage>
</organism>
<feature type="transmembrane region" description="Helical" evidence="1">
    <location>
        <begin position="46"/>
        <end position="67"/>
    </location>
</feature>